<feature type="domain" description="Histidine kinase/HSP90-like ATPase" evidence="5">
    <location>
        <begin position="303"/>
        <end position="390"/>
    </location>
</feature>
<dbReference type="AlphaFoldDB" id="A0A1Q4H765"/>
<dbReference type="InterPro" id="IPR017205">
    <property type="entry name" value="Sig_transdc_His_kinase_ChrS"/>
</dbReference>
<dbReference type="SMART" id="SM00387">
    <property type="entry name" value="HATPase_c"/>
    <property type="match status" value="1"/>
</dbReference>
<evidence type="ECO:0000256" key="3">
    <source>
        <dbReference type="ARBA" id="ARBA00023012"/>
    </source>
</evidence>
<keyword evidence="9" id="KW-1185">Reference proteome</keyword>
<name>A0A1Q4H765_9MYCO</name>
<sequence length="392" mass="40605">MDGGGPEHPTWHWLWDLYMTAMCGVTIGGVLLLDDSVPGRSPAGAVAALVAMLVWLTVVGRRVPRLGGLGPRPLGYVLVAVALWCVAMWCAPAAVAAIPALFPVVFSTLPLGAAIGAAVTIAVLPLGLVLADSGASSRYLTIALAVALMGLVTGPILGIFIVNSVRQRMALALLVDELRDSRAETSRLSREAGVAAERERLAGEIHDTLAQGFTSIVALTQAIEAEMGTDPEAAARHLALIESTARENLTEARTMVTRLTPTALDGATLPAAIRRLCLAFEAETGISVRDRIAEGTPSAGMAGDVVLLRAAQEALANIRQHAGAGSVAVTLDSDTDAVRLTVSDNGIGLTEPHTDGFGLRGMRSRVAQVGGTVTLSAGAAERGLRLDVEVPT</sequence>
<dbReference type="GO" id="GO:0000155">
    <property type="term" value="F:phosphorelay sensor kinase activity"/>
    <property type="evidence" value="ECO:0007669"/>
    <property type="project" value="InterPro"/>
</dbReference>
<organism evidence="7 9">
    <name type="scientific">Mycolicibacterium diernhoferi</name>
    <dbReference type="NCBI Taxonomy" id="1801"/>
    <lineage>
        <taxon>Bacteria</taxon>
        <taxon>Bacillati</taxon>
        <taxon>Actinomycetota</taxon>
        <taxon>Actinomycetes</taxon>
        <taxon>Mycobacteriales</taxon>
        <taxon>Mycobacteriaceae</taxon>
        <taxon>Mycolicibacterium</taxon>
    </lineage>
</organism>
<dbReference type="EMBL" id="PDCR01000007">
    <property type="protein sequence ID" value="PEG55347.1"/>
    <property type="molecule type" value="Genomic_DNA"/>
</dbReference>
<dbReference type="EMBL" id="MIJD01000265">
    <property type="protein sequence ID" value="OPE50157.1"/>
    <property type="molecule type" value="Genomic_DNA"/>
</dbReference>
<protein>
    <submittedName>
        <fullName evidence="6 7">Sensor histidine kinase</fullName>
    </submittedName>
</protein>
<gene>
    <name evidence="6" type="ORF">BV510_21335</name>
    <name evidence="7" type="ORF">CRI78_07205</name>
</gene>
<keyword evidence="4" id="KW-0812">Transmembrane</keyword>
<dbReference type="Proteomes" id="UP000191039">
    <property type="component" value="Unassembled WGS sequence"/>
</dbReference>
<accession>A0A1Q4H765</accession>
<feature type="transmembrane region" description="Helical" evidence="4">
    <location>
        <begin position="12"/>
        <end position="33"/>
    </location>
</feature>
<evidence type="ECO:0000259" key="5">
    <source>
        <dbReference type="SMART" id="SM00387"/>
    </source>
</evidence>
<keyword evidence="4" id="KW-0472">Membrane</keyword>
<dbReference type="InterPro" id="IPR036890">
    <property type="entry name" value="HATPase_C_sf"/>
</dbReference>
<dbReference type="RefSeq" id="WP_073858828.1">
    <property type="nucleotide sequence ID" value="NZ_BAAATC010000006.1"/>
</dbReference>
<dbReference type="Gene3D" id="1.20.5.1930">
    <property type="match status" value="1"/>
</dbReference>
<keyword evidence="1" id="KW-0808">Transferase</keyword>
<dbReference type="Gene3D" id="3.30.565.10">
    <property type="entry name" value="Histidine kinase-like ATPase, C-terminal domain"/>
    <property type="match status" value="1"/>
</dbReference>
<feature type="transmembrane region" description="Helical" evidence="4">
    <location>
        <begin position="75"/>
        <end position="102"/>
    </location>
</feature>
<evidence type="ECO:0000256" key="4">
    <source>
        <dbReference type="SAM" id="Phobius"/>
    </source>
</evidence>
<evidence type="ECO:0000313" key="6">
    <source>
        <dbReference type="EMBL" id="OPE50157.1"/>
    </source>
</evidence>
<keyword evidence="4" id="KW-1133">Transmembrane helix</keyword>
<dbReference type="InterPro" id="IPR050482">
    <property type="entry name" value="Sensor_HK_TwoCompSys"/>
</dbReference>
<dbReference type="PANTHER" id="PTHR24421:SF62">
    <property type="entry name" value="SENSORY TRANSDUCTION HISTIDINE KINASE"/>
    <property type="match status" value="1"/>
</dbReference>
<dbReference type="GO" id="GO:0016020">
    <property type="term" value="C:membrane"/>
    <property type="evidence" value="ECO:0007669"/>
    <property type="project" value="InterPro"/>
</dbReference>
<dbReference type="Proteomes" id="UP000220340">
    <property type="component" value="Unassembled WGS sequence"/>
</dbReference>
<comment type="caution">
    <text evidence="7">The sequence shown here is derived from an EMBL/GenBank/DDBJ whole genome shotgun (WGS) entry which is preliminary data.</text>
</comment>
<evidence type="ECO:0000313" key="8">
    <source>
        <dbReference type="Proteomes" id="UP000191039"/>
    </source>
</evidence>
<evidence type="ECO:0000256" key="2">
    <source>
        <dbReference type="ARBA" id="ARBA00022777"/>
    </source>
</evidence>
<dbReference type="OrthoDB" id="144293at2"/>
<dbReference type="GO" id="GO:0046983">
    <property type="term" value="F:protein dimerization activity"/>
    <property type="evidence" value="ECO:0007669"/>
    <property type="project" value="InterPro"/>
</dbReference>
<dbReference type="InterPro" id="IPR011712">
    <property type="entry name" value="Sig_transdc_His_kin_sub3_dim/P"/>
</dbReference>
<dbReference type="Pfam" id="PF07730">
    <property type="entry name" value="HisKA_3"/>
    <property type="match status" value="1"/>
</dbReference>
<reference evidence="6 8" key="1">
    <citation type="submission" date="2016-09" db="EMBL/GenBank/DDBJ databases">
        <title>genome sequences of unsequenced Mycobacteria.</title>
        <authorList>
            <person name="Greninger A.L."/>
            <person name="Jerome K.R."/>
            <person name="Mcnair B."/>
            <person name="Wallis C."/>
            <person name="Fang F."/>
        </authorList>
    </citation>
    <scope>NUCLEOTIDE SEQUENCE [LARGE SCALE GENOMIC DNA]</scope>
    <source>
        <strain evidence="6 8">BM1</strain>
    </source>
</reference>
<evidence type="ECO:0000256" key="1">
    <source>
        <dbReference type="ARBA" id="ARBA00022679"/>
    </source>
</evidence>
<feature type="transmembrane region" description="Helical" evidence="4">
    <location>
        <begin position="109"/>
        <end position="130"/>
    </location>
</feature>
<keyword evidence="2 7" id="KW-0418">Kinase</keyword>
<dbReference type="STRING" id="1801.BRW64_23285"/>
<evidence type="ECO:0000313" key="7">
    <source>
        <dbReference type="EMBL" id="PEG55347.1"/>
    </source>
</evidence>
<dbReference type="SUPFAM" id="SSF55874">
    <property type="entry name" value="ATPase domain of HSP90 chaperone/DNA topoisomerase II/histidine kinase"/>
    <property type="match status" value="1"/>
</dbReference>
<feature type="transmembrane region" description="Helical" evidence="4">
    <location>
        <begin position="45"/>
        <end position="63"/>
    </location>
</feature>
<feature type="transmembrane region" description="Helical" evidence="4">
    <location>
        <begin position="142"/>
        <end position="162"/>
    </location>
</feature>
<dbReference type="CDD" id="cd16917">
    <property type="entry name" value="HATPase_UhpB-NarQ-NarX-like"/>
    <property type="match status" value="1"/>
</dbReference>
<evidence type="ECO:0000313" key="9">
    <source>
        <dbReference type="Proteomes" id="UP000220340"/>
    </source>
</evidence>
<dbReference type="PANTHER" id="PTHR24421">
    <property type="entry name" value="NITRATE/NITRITE SENSOR PROTEIN NARX-RELATED"/>
    <property type="match status" value="1"/>
</dbReference>
<keyword evidence="3" id="KW-0902">Two-component regulatory system</keyword>
<dbReference type="Pfam" id="PF02518">
    <property type="entry name" value="HATPase_c"/>
    <property type="match status" value="1"/>
</dbReference>
<proteinExistence type="predicted"/>
<reference evidence="7 9" key="2">
    <citation type="submission" date="2017-10" db="EMBL/GenBank/DDBJ databases">
        <title>The new phylogeny of genus Mycobacterium.</title>
        <authorList>
            <person name="Tortoli E."/>
            <person name="Trovato A."/>
            <person name="Cirillo D.M."/>
        </authorList>
    </citation>
    <scope>NUCLEOTIDE SEQUENCE [LARGE SCALE GENOMIC DNA]</scope>
    <source>
        <strain evidence="7 9">IP141170001</strain>
    </source>
</reference>
<dbReference type="InterPro" id="IPR003594">
    <property type="entry name" value="HATPase_dom"/>
</dbReference>
<dbReference type="PIRSF" id="PIRSF037434">
    <property type="entry name" value="STHK_ChrS"/>
    <property type="match status" value="1"/>
</dbReference>